<sequence>MSHDPLANSGSDGYTPPLISADTPTPARIYDYLLGGKDNFAVDRDAARALEQHAPHSRALARENRRFLERVVRYLVAEAGIRQIIDLGSGLPTQDNVHQIAQRHAPETRVVYVDHDPIVLAHSQALLAENDRTAVITADIAESERIRSHPETRALIDFTQPWALLCMALFHFVEDPSDIVAAFRAHMPSGSFLALSHGTHESTEPEDVDNVKRVYQSTTSSLLLRTPAEIAAIFTGFELVDPGLVPVMEWRSDSEPLRFDSAGGYGGVAVLP</sequence>
<evidence type="ECO:0000313" key="2">
    <source>
        <dbReference type="EMBL" id="GAA3726213.1"/>
    </source>
</evidence>
<proteinExistence type="predicted"/>
<name>A0ABP7EWM1_9ACTN</name>
<evidence type="ECO:0000256" key="1">
    <source>
        <dbReference type="SAM" id="MobiDB-lite"/>
    </source>
</evidence>
<dbReference type="InterPro" id="IPR029063">
    <property type="entry name" value="SAM-dependent_MTases_sf"/>
</dbReference>
<evidence type="ECO:0000313" key="3">
    <source>
        <dbReference type="Proteomes" id="UP001500908"/>
    </source>
</evidence>
<dbReference type="RefSeq" id="WP_344966559.1">
    <property type="nucleotide sequence ID" value="NZ_BAABDD010000001.1"/>
</dbReference>
<dbReference type="GO" id="GO:0008168">
    <property type="term" value="F:methyltransferase activity"/>
    <property type="evidence" value="ECO:0007669"/>
    <property type="project" value="UniProtKB-KW"/>
</dbReference>
<feature type="region of interest" description="Disordered" evidence="1">
    <location>
        <begin position="1"/>
        <end position="20"/>
    </location>
</feature>
<dbReference type="Gene3D" id="3.40.50.150">
    <property type="entry name" value="Vaccinia Virus protein VP39"/>
    <property type="match status" value="1"/>
</dbReference>
<dbReference type="Pfam" id="PF04672">
    <property type="entry name" value="Methyltransf_19"/>
    <property type="match status" value="1"/>
</dbReference>
<keyword evidence="2" id="KW-0489">Methyltransferase</keyword>
<protein>
    <submittedName>
        <fullName evidence="2">SAM-dependent methyltransferase</fullName>
    </submittedName>
</protein>
<gene>
    <name evidence="2" type="ORF">GCM10022402_03670</name>
</gene>
<reference evidence="3" key="1">
    <citation type="journal article" date="2019" name="Int. J. Syst. Evol. Microbiol.">
        <title>The Global Catalogue of Microorganisms (GCM) 10K type strain sequencing project: providing services to taxonomists for standard genome sequencing and annotation.</title>
        <authorList>
            <consortium name="The Broad Institute Genomics Platform"/>
            <consortium name="The Broad Institute Genome Sequencing Center for Infectious Disease"/>
            <person name="Wu L."/>
            <person name="Ma J."/>
        </authorList>
    </citation>
    <scope>NUCLEOTIDE SEQUENCE [LARGE SCALE GENOMIC DNA]</scope>
    <source>
        <strain evidence="3">JCM 17137</strain>
    </source>
</reference>
<keyword evidence="2" id="KW-0808">Transferase</keyword>
<comment type="caution">
    <text evidence="2">The sequence shown here is derived from an EMBL/GenBank/DDBJ whole genome shotgun (WGS) entry which is preliminary data.</text>
</comment>
<dbReference type="Proteomes" id="UP001500908">
    <property type="component" value="Unassembled WGS sequence"/>
</dbReference>
<dbReference type="InterPro" id="IPR006764">
    <property type="entry name" value="SAM_dep_MeTrfase_SAV2177_type"/>
</dbReference>
<dbReference type="PIRSF" id="PIRSF017393">
    <property type="entry name" value="MTase_SAV2177"/>
    <property type="match status" value="1"/>
</dbReference>
<dbReference type="SUPFAM" id="SSF53335">
    <property type="entry name" value="S-adenosyl-L-methionine-dependent methyltransferases"/>
    <property type="match status" value="1"/>
</dbReference>
<dbReference type="GO" id="GO:0032259">
    <property type="term" value="P:methylation"/>
    <property type="evidence" value="ECO:0007669"/>
    <property type="project" value="UniProtKB-KW"/>
</dbReference>
<organism evidence="2 3">
    <name type="scientific">Salinactinospora qingdaonensis</name>
    <dbReference type="NCBI Taxonomy" id="702744"/>
    <lineage>
        <taxon>Bacteria</taxon>
        <taxon>Bacillati</taxon>
        <taxon>Actinomycetota</taxon>
        <taxon>Actinomycetes</taxon>
        <taxon>Streptosporangiales</taxon>
        <taxon>Nocardiopsidaceae</taxon>
        <taxon>Salinactinospora</taxon>
    </lineage>
</organism>
<keyword evidence="3" id="KW-1185">Reference proteome</keyword>
<accession>A0ABP7EWM1</accession>
<dbReference type="EMBL" id="BAABDD010000001">
    <property type="protein sequence ID" value="GAA3726213.1"/>
    <property type="molecule type" value="Genomic_DNA"/>
</dbReference>